<gene>
    <name evidence="3" type="ORF">NE237_015527</name>
</gene>
<dbReference type="Proteomes" id="UP001141806">
    <property type="component" value="Unassembled WGS sequence"/>
</dbReference>
<dbReference type="InterPro" id="IPR002885">
    <property type="entry name" value="PPR_rpt"/>
</dbReference>
<dbReference type="SUPFAM" id="SSF48452">
    <property type="entry name" value="TPR-like"/>
    <property type="match status" value="1"/>
</dbReference>
<dbReference type="GO" id="GO:0009451">
    <property type="term" value="P:RNA modification"/>
    <property type="evidence" value="ECO:0007669"/>
    <property type="project" value="InterPro"/>
</dbReference>
<feature type="repeat" description="PPR" evidence="2">
    <location>
        <begin position="259"/>
        <end position="293"/>
    </location>
</feature>
<dbReference type="NCBIfam" id="TIGR00756">
    <property type="entry name" value="PPR"/>
    <property type="match status" value="10"/>
</dbReference>
<feature type="repeat" description="PPR" evidence="2">
    <location>
        <begin position="166"/>
        <end position="200"/>
    </location>
</feature>
<dbReference type="InterPro" id="IPR046848">
    <property type="entry name" value="E_motif"/>
</dbReference>
<keyword evidence="1" id="KW-0677">Repeat</keyword>
<reference evidence="3" key="1">
    <citation type="journal article" date="2023" name="Plant J.">
        <title>The genome of the king protea, Protea cynaroides.</title>
        <authorList>
            <person name="Chang J."/>
            <person name="Duong T.A."/>
            <person name="Schoeman C."/>
            <person name="Ma X."/>
            <person name="Roodt D."/>
            <person name="Barker N."/>
            <person name="Li Z."/>
            <person name="Van de Peer Y."/>
            <person name="Mizrachi E."/>
        </authorList>
    </citation>
    <scope>NUCLEOTIDE SEQUENCE</scope>
    <source>
        <tissue evidence="3">Young leaves</tissue>
    </source>
</reference>
<dbReference type="PANTHER" id="PTHR47926">
    <property type="entry name" value="PENTATRICOPEPTIDE REPEAT-CONTAINING PROTEIN"/>
    <property type="match status" value="1"/>
</dbReference>
<dbReference type="Gene3D" id="1.25.40.10">
    <property type="entry name" value="Tetratricopeptide repeat domain"/>
    <property type="match status" value="5"/>
</dbReference>
<protein>
    <recommendedName>
        <fullName evidence="5">Chlororespiratory reduction 4</fullName>
    </recommendedName>
</protein>
<dbReference type="InterPro" id="IPR011990">
    <property type="entry name" value="TPR-like_helical_dom_sf"/>
</dbReference>
<comment type="caution">
    <text evidence="3">The sequence shown here is derived from an EMBL/GenBank/DDBJ whole genome shotgun (WGS) entry which is preliminary data.</text>
</comment>
<accession>A0A9Q0KEF5</accession>
<dbReference type="Pfam" id="PF01535">
    <property type="entry name" value="PPR"/>
    <property type="match status" value="7"/>
</dbReference>
<name>A0A9Q0KEF5_9MAGN</name>
<dbReference type="InterPro" id="IPR046960">
    <property type="entry name" value="PPR_At4g14850-like_plant"/>
</dbReference>
<feature type="repeat" description="PPR" evidence="2">
    <location>
        <begin position="228"/>
        <end position="258"/>
    </location>
</feature>
<dbReference type="PROSITE" id="PS51375">
    <property type="entry name" value="PPR"/>
    <property type="match status" value="6"/>
</dbReference>
<evidence type="ECO:0000256" key="1">
    <source>
        <dbReference type="ARBA" id="ARBA00022737"/>
    </source>
</evidence>
<dbReference type="FunFam" id="1.25.40.10:FF:000184">
    <property type="entry name" value="Pentatricopeptide repeat-containing protein, chloroplastic"/>
    <property type="match status" value="1"/>
</dbReference>
<proteinExistence type="predicted"/>
<keyword evidence="4" id="KW-1185">Reference proteome</keyword>
<dbReference type="EMBL" id="JAMYWD010000006">
    <property type="protein sequence ID" value="KAJ4968826.1"/>
    <property type="molecule type" value="Genomic_DNA"/>
</dbReference>
<dbReference type="GO" id="GO:0003723">
    <property type="term" value="F:RNA binding"/>
    <property type="evidence" value="ECO:0007669"/>
    <property type="project" value="InterPro"/>
</dbReference>
<evidence type="ECO:0000313" key="4">
    <source>
        <dbReference type="Proteomes" id="UP001141806"/>
    </source>
</evidence>
<dbReference type="OrthoDB" id="185373at2759"/>
<organism evidence="3 4">
    <name type="scientific">Protea cynaroides</name>
    <dbReference type="NCBI Taxonomy" id="273540"/>
    <lineage>
        <taxon>Eukaryota</taxon>
        <taxon>Viridiplantae</taxon>
        <taxon>Streptophyta</taxon>
        <taxon>Embryophyta</taxon>
        <taxon>Tracheophyta</taxon>
        <taxon>Spermatophyta</taxon>
        <taxon>Magnoliopsida</taxon>
        <taxon>Proteales</taxon>
        <taxon>Proteaceae</taxon>
        <taxon>Protea</taxon>
    </lineage>
</organism>
<feature type="repeat" description="PPR" evidence="2">
    <location>
        <begin position="65"/>
        <end position="99"/>
    </location>
</feature>
<dbReference type="PANTHER" id="PTHR47926:SF537">
    <property type="entry name" value="PENTACOTRIPEPTIDE-REPEAT REGION OF PRORP DOMAIN-CONTAINING PROTEIN"/>
    <property type="match status" value="1"/>
</dbReference>
<dbReference type="Pfam" id="PF13041">
    <property type="entry name" value="PPR_2"/>
    <property type="match status" value="3"/>
</dbReference>
<dbReference type="AlphaFoldDB" id="A0A9Q0KEF5"/>
<evidence type="ECO:0008006" key="5">
    <source>
        <dbReference type="Google" id="ProtNLM"/>
    </source>
</evidence>
<feature type="repeat" description="PPR" evidence="2">
    <location>
        <begin position="321"/>
        <end position="355"/>
    </location>
</feature>
<evidence type="ECO:0000256" key="2">
    <source>
        <dbReference type="PROSITE-ProRule" id="PRU00708"/>
    </source>
</evidence>
<sequence length="665" mass="74602">MNQAPSDLLSRCRSLKSLKSVHARLLVDCSIFSSELVLNKILRSCSRFGALDYACKIFAAIPRPNAFLWTALIHGHVDNHRYEKALILFRQMRRESVQPLNFTLSSVLKALARQTRLHEGEAVLGLIFKCGFHSDLTVQNSVLDLLSRCGQVDIARRVFDGMQDRDVVSWNSIISGYVSNSELDIARELFDRMPERNVVSCTTMICGCVKFGNMADAQAIFDSMPVRDLASWNVMLSGYVDTGDITAALRVFEAMPSSNIGSWNLIISGLCKAGQLESAREFFNRMPKRNVASWTMMVDGYVRNGDVTNARYLFDQMPEKNLVSWSTMIDGYAKNGWPHLAITLFEQYEEQGIELDETLTLIVILACSQLGARDKAEAIVQKYVRPLHFSNVQLITSLIDMYAKCGSIDKALQVFEKAYRKDLLCYSTMIAAFANHGMGQDAISLFDEMQRVNIKPDGVTFLGVLSACNHGGLVVEGRKFFKLMIEDFCIQPSERHYACMVDLLGRAGCLDEAYNLIRSMPMEPHAGVWGALLAACRIHSNVDLAEVAAGQLFTIEPDNSGSYVLLSNIYAAARRWNDVARVRAMLREHRVKKNRGSSWIEFGSVVHEFVMGDISHLDSDKIYFILDLLVEDMKLSGYSIDKQKVLRSPTNPLPSLISYDIMEDG</sequence>
<evidence type="ECO:0000313" key="3">
    <source>
        <dbReference type="EMBL" id="KAJ4968826.1"/>
    </source>
</evidence>
<feature type="repeat" description="PPR" evidence="2">
    <location>
        <begin position="422"/>
        <end position="456"/>
    </location>
</feature>
<dbReference type="Pfam" id="PF20431">
    <property type="entry name" value="E_motif"/>
    <property type="match status" value="1"/>
</dbReference>